<keyword evidence="4 6" id="KW-1133">Transmembrane helix</keyword>
<name>A0A8J2XST5_9BACT</name>
<dbReference type="Proteomes" id="UP000607559">
    <property type="component" value="Unassembled WGS sequence"/>
</dbReference>
<gene>
    <name evidence="9" type="ORF">GCM10011511_21180</name>
</gene>
<reference evidence="9" key="1">
    <citation type="journal article" date="2014" name="Int. J. Syst. Evol. Microbiol.">
        <title>Complete genome sequence of Corynebacterium casei LMG S-19264T (=DSM 44701T), isolated from a smear-ripened cheese.</title>
        <authorList>
            <consortium name="US DOE Joint Genome Institute (JGI-PGF)"/>
            <person name="Walter F."/>
            <person name="Albersmeier A."/>
            <person name="Kalinowski J."/>
            <person name="Ruckert C."/>
        </authorList>
    </citation>
    <scope>NUCLEOTIDE SEQUENCE</scope>
    <source>
        <strain evidence="9">CGMCC 1.15448</strain>
    </source>
</reference>
<feature type="domain" description="ABC3 transporter permease C-terminal" evidence="7">
    <location>
        <begin position="298"/>
        <end position="409"/>
    </location>
</feature>
<dbReference type="Pfam" id="PF12704">
    <property type="entry name" value="MacB_PCD"/>
    <property type="match status" value="1"/>
</dbReference>
<feature type="transmembrane region" description="Helical" evidence="6">
    <location>
        <begin position="386"/>
        <end position="413"/>
    </location>
</feature>
<comment type="caution">
    <text evidence="9">The sequence shown here is derived from an EMBL/GenBank/DDBJ whole genome shotgun (WGS) entry which is preliminary data.</text>
</comment>
<dbReference type="InterPro" id="IPR050250">
    <property type="entry name" value="Macrolide_Exporter_MacB"/>
</dbReference>
<reference evidence="9" key="2">
    <citation type="submission" date="2020-09" db="EMBL/GenBank/DDBJ databases">
        <authorList>
            <person name="Sun Q."/>
            <person name="Zhou Y."/>
        </authorList>
    </citation>
    <scope>NUCLEOTIDE SEQUENCE</scope>
    <source>
        <strain evidence="9">CGMCC 1.15448</strain>
    </source>
</reference>
<feature type="transmembrane region" description="Helical" evidence="6">
    <location>
        <begin position="771"/>
        <end position="791"/>
    </location>
</feature>
<dbReference type="AlphaFoldDB" id="A0A8J2XST5"/>
<feature type="transmembrane region" description="Helical" evidence="6">
    <location>
        <begin position="737"/>
        <end position="756"/>
    </location>
</feature>
<feature type="domain" description="ABC3 transporter permease C-terminal" evidence="7">
    <location>
        <begin position="688"/>
        <end position="797"/>
    </location>
</feature>
<evidence type="ECO:0000256" key="5">
    <source>
        <dbReference type="ARBA" id="ARBA00023136"/>
    </source>
</evidence>
<feature type="domain" description="MacB-like periplasmic core" evidence="8">
    <location>
        <begin position="20"/>
        <end position="235"/>
    </location>
</feature>
<dbReference type="PANTHER" id="PTHR30572">
    <property type="entry name" value="MEMBRANE COMPONENT OF TRANSPORTER-RELATED"/>
    <property type="match status" value="1"/>
</dbReference>
<accession>A0A8J2XST5</accession>
<evidence type="ECO:0000313" key="9">
    <source>
        <dbReference type="EMBL" id="GGA97610.1"/>
    </source>
</evidence>
<evidence type="ECO:0000259" key="7">
    <source>
        <dbReference type="Pfam" id="PF02687"/>
    </source>
</evidence>
<dbReference type="GO" id="GO:0005886">
    <property type="term" value="C:plasma membrane"/>
    <property type="evidence" value="ECO:0007669"/>
    <property type="project" value="UniProtKB-SubCell"/>
</dbReference>
<dbReference type="RefSeq" id="WP_188931296.1">
    <property type="nucleotide sequence ID" value="NZ_BMJC01000002.1"/>
</dbReference>
<evidence type="ECO:0000313" key="10">
    <source>
        <dbReference type="Proteomes" id="UP000607559"/>
    </source>
</evidence>
<proteinExistence type="predicted"/>
<evidence type="ECO:0000256" key="3">
    <source>
        <dbReference type="ARBA" id="ARBA00022692"/>
    </source>
</evidence>
<sequence length="808" mass="89561">MIKNYFKTAFRSLLKNKGFTAINVLGLTLGIATCLLIVFYVFDELSYDRYNDKADRIYRVNNDIKFGGNENSYAVAPAPAAMALKADFPEIEQAARIISVGGVRVRKGGQFLQEDRVLYADSTLFSVFTFPMIEGNPTDALKAPNSIVINERTARKYFNRTDVVGQSLTLGDDGVFQITGVIKDIPIQSHFNADIFISMSGRPDSREDAWLSNNFFTYILLKPGSDPAALQAKFAAFLQRHAGQQVQNLLHMDFAAMEKSGNYFRFSLVPLTDIHLRSRAVGDLLPGGSIAYVYIFSAIAAFILILACINFMNLSTARSANRAREVGVRKVLGSPRKYLIAQFLTESVMVTLAGAILAVVTAWALLPLFNDISGKELVVSSRLVRWMVPILLVFVLIIGCLAGSYPAFFLSAFQPIDVLKSKLARGFKGGGLRSFLVVFQFAISIFLITGTLVVYNQLKYIQSRDLGFNRDHVLIVQNVYGLGNQAKSFKQEVKKIRDVDDVTMTGALPTANYLQGSSFFKDRSLSQESAVLSQRWYVDEGYITTLGIKLKSGRNFSAAMPTDSSAILINEAEEKMLGYSDPLNHTLYAPLDNTLQHIGAFHIVGVVKNFNFRSLRQQVTPMVLHFAENRSALSIRIHAGANIAAVTAQISNKWKELSSSQEFTYTFMEQDFEALYRSEQRMGKLAISFTCFAILIACLGLFGLAAYAAEQRTKEIGIRKVLGAGVSTIVGMLSKDFIKLVLIAILIASPLAWLAMHKWLQGFAYRQDMQWWVFALAGFSAVLIAFITISFQSIKAALSNPVKSLKSE</sequence>
<feature type="transmembrane region" description="Helical" evidence="6">
    <location>
        <begin position="291"/>
        <end position="314"/>
    </location>
</feature>
<dbReference type="InterPro" id="IPR003838">
    <property type="entry name" value="ABC3_permease_C"/>
</dbReference>
<keyword evidence="10" id="KW-1185">Reference proteome</keyword>
<keyword evidence="5 6" id="KW-0472">Membrane</keyword>
<protein>
    <submittedName>
        <fullName evidence="9">ABC transporter permease</fullName>
    </submittedName>
</protein>
<dbReference type="GO" id="GO:0022857">
    <property type="term" value="F:transmembrane transporter activity"/>
    <property type="evidence" value="ECO:0007669"/>
    <property type="project" value="TreeGrafter"/>
</dbReference>
<organism evidence="9 10">
    <name type="scientific">Puia dinghuensis</name>
    <dbReference type="NCBI Taxonomy" id="1792502"/>
    <lineage>
        <taxon>Bacteria</taxon>
        <taxon>Pseudomonadati</taxon>
        <taxon>Bacteroidota</taxon>
        <taxon>Chitinophagia</taxon>
        <taxon>Chitinophagales</taxon>
        <taxon>Chitinophagaceae</taxon>
        <taxon>Puia</taxon>
    </lineage>
</organism>
<feature type="transmembrane region" description="Helical" evidence="6">
    <location>
        <begin position="21"/>
        <end position="42"/>
    </location>
</feature>
<keyword evidence="2" id="KW-1003">Cell membrane</keyword>
<dbReference type="PANTHER" id="PTHR30572:SF18">
    <property type="entry name" value="ABC-TYPE MACROLIDE FAMILY EXPORT SYSTEM PERMEASE COMPONENT 2"/>
    <property type="match status" value="1"/>
</dbReference>
<evidence type="ECO:0000256" key="4">
    <source>
        <dbReference type="ARBA" id="ARBA00022989"/>
    </source>
</evidence>
<keyword evidence="3 6" id="KW-0812">Transmembrane</keyword>
<feature type="transmembrane region" description="Helical" evidence="6">
    <location>
        <begin position="685"/>
        <end position="709"/>
    </location>
</feature>
<feature type="transmembrane region" description="Helical" evidence="6">
    <location>
        <begin position="339"/>
        <end position="366"/>
    </location>
</feature>
<evidence type="ECO:0000256" key="1">
    <source>
        <dbReference type="ARBA" id="ARBA00004651"/>
    </source>
</evidence>
<evidence type="ECO:0000259" key="8">
    <source>
        <dbReference type="Pfam" id="PF12704"/>
    </source>
</evidence>
<dbReference type="EMBL" id="BMJC01000002">
    <property type="protein sequence ID" value="GGA97610.1"/>
    <property type="molecule type" value="Genomic_DNA"/>
</dbReference>
<evidence type="ECO:0000256" key="2">
    <source>
        <dbReference type="ARBA" id="ARBA00022475"/>
    </source>
</evidence>
<dbReference type="Pfam" id="PF02687">
    <property type="entry name" value="FtsX"/>
    <property type="match status" value="2"/>
</dbReference>
<evidence type="ECO:0000256" key="6">
    <source>
        <dbReference type="SAM" id="Phobius"/>
    </source>
</evidence>
<feature type="transmembrane region" description="Helical" evidence="6">
    <location>
        <begin position="434"/>
        <end position="455"/>
    </location>
</feature>
<comment type="subcellular location">
    <subcellularLocation>
        <location evidence="1">Cell membrane</location>
        <topology evidence="1">Multi-pass membrane protein</topology>
    </subcellularLocation>
</comment>
<dbReference type="InterPro" id="IPR025857">
    <property type="entry name" value="MacB_PCD"/>
</dbReference>